<keyword evidence="1" id="KW-1185">Reference proteome</keyword>
<sequence>MLYSAETWSLTKREENRLAVAQRRMGRIMTGTSLRQQKTNDWLRKRARINHFMRSYQQRKSRWTQRISKMVEDRWARRVTEWHPRIGKRERPKKCWRDEIVKVAGVRWMAIARNEESRWRQLEEIFLNLEAAVN</sequence>
<organism evidence="1 2">
    <name type="scientific">Plectus sambesii</name>
    <dbReference type="NCBI Taxonomy" id="2011161"/>
    <lineage>
        <taxon>Eukaryota</taxon>
        <taxon>Metazoa</taxon>
        <taxon>Ecdysozoa</taxon>
        <taxon>Nematoda</taxon>
        <taxon>Chromadorea</taxon>
        <taxon>Plectida</taxon>
        <taxon>Plectina</taxon>
        <taxon>Plectoidea</taxon>
        <taxon>Plectidae</taxon>
        <taxon>Plectus</taxon>
    </lineage>
</organism>
<evidence type="ECO:0000313" key="2">
    <source>
        <dbReference type="WBParaSite" id="PSAMB.scaffold3890size16516.g22834.t1"/>
    </source>
</evidence>
<name>A0A914WED4_9BILA</name>
<protein>
    <submittedName>
        <fullName evidence="2">Endonuclease-reverse transcriptase</fullName>
    </submittedName>
</protein>
<dbReference type="WBParaSite" id="PSAMB.scaffold3890size16516.g22834.t1">
    <property type="protein sequence ID" value="PSAMB.scaffold3890size16516.g22834.t1"/>
    <property type="gene ID" value="PSAMB.scaffold3890size16516.g22834"/>
</dbReference>
<accession>A0A914WED4</accession>
<proteinExistence type="predicted"/>
<reference evidence="2" key="1">
    <citation type="submission" date="2022-11" db="UniProtKB">
        <authorList>
            <consortium name="WormBaseParasite"/>
        </authorList>
    </citation>
    <scope>IDENTIFICATION</scope>
</reference>
<dbReference type="Proteomes" id="UP000887566">
    <property type="component" value="Unplaced"/>
</dbReference>
<dbReference type="AlphaFoldDB" id="A0A914WED4"/>
<evidence type="ECO:0000313" key="1">
    <source>
        <dbReference type="Proteomes" id="UP000887566"/>
    </source>
</evidence>